<comment type="caution">
    <text evidence="1">The sequence shown here is derived from an EMBL/GenBank/DDBJ whole genome shotgun (WGS) entry which is preliminary data.</text>
</comment>
<reference evidence="1 2" key="1">
    <citation type="journal article" date="2018" name="Sci. Rep.">
        <title>Genomic signatures of local adaptation to the degree of environmental predictability in rotifers.</title>
        <authorList>
            <person name="Franch-Gras L."/>
            <person name="Hahn C."/>
            <person name="Garcia-Roger E.M."/>
            <person name="Carmona M.J."/>
            <person name="Serra M."/>
            <person name="Gomez A."/>
        </authorList>
    </citation>
    <scope>NUCLEOTIDE SEQUENCE [LARGE SCALE GENOMIC DNA]</scope>
    <source>
        <strain evidence="1">HYR1</strain>
    </source>
</reference>
<protein>
    <submittedName>
        <fullName evidence="1">Uncharacterized protein</fullName>
    </submittedName>
</protein>
<dbReference type="EMBL" id="REGN01001448">
    <property type="protein sequence ID" value="RNA34607.1"/>
    <property type="molecule type" value="Genomic_DNA"/>
</dbReference>
<sequence>MKNSKCQNNLKQFLKFDCLNNEKDIDITKQGSVIQENDSLNNHQTNIIFVIHFHLYVNDIHKIKLNLTYCQIPSNTDKI</sequence>
<keyword evidence="2" id="KW-1185">Reference proteome</keyword>
<evidence type="ECO:0000313" key="2">
    <source>
        <dbReference type="Proteomes" id="UP000276133"/>
    </source>
</evidence>
<accession>A0A3M7SG50</accession>
<proteinExistence type="predicted"/>
<dbReference type="Proteomes" id="UP000276133">
    <property type="component" value="Unassembled WGS sequence"/>
</dbReference>
<dbReference type="AlphaFoldDB" id="A0A3M7SG50"/>
<evidence type="ECO:0000313" key="1">
    <source>
        <dbReference type="EMBL" id="RNA34607.1"/>
    </source>
</evidence>
<organism evidence="1 2">
    <name type="scientific">Brachionus plicatilis</name>
    <name type="common">Marine rotifer</name>
    <name type="synonym">Brachionus muelleri</name>
    <dbReference type="NCBI Taxonomy" id="10195"/>
    <lineage>
        <taxon>Eukaryota</taxon>
        <taxon>Metazoa</taxon>
        <taxon>Spiralia</taxon>
        <taxon>Gnathifera</taxon>
        <taxon>Rotifera</taxon>
        <taxon>Eurotatoria</taxon>
        <taxon>Monogononta</taxon>
        <taxon>Pseudotrocha</taxon>
        <taxon>Ploima</taxon>
        <taxon>Brachionidae</taxon>
        <taxon>Brachionus</taxon>
    </lineage>
</organism>
<name>A0A3M7SG50_BRAPC</name>
<gene>
    <name evidence="1" type="ORF">BpHYR1_014183</name>
</gene>